<keyword evidence="2" id="KW-1133">Transmembrane helix</keyword>
<reference evidence="3 4" key="1">
    <citation type="submission" date="2016-02" db="EMBL/GenBank/DDBJ databases">
        <title>Genome analysis of coral dinoflagellate symbionts highlights evolutionary adaptations to a symbiotic lifestyle.</title>
        <authorList>
            <person name="Aranda M."/>
            <person name="Li Y."/>
            <person name="Liew Y.J."/>
            <person name="Baumgarten S."/>
            <person name="Simakov O."/>
            <person name="Wilson M."/>
            <person name="Piel J."/>
            <person name="Ashoor H."/>
            <person name="Bougouffa S."/>
            <person name="Bajic V.B."/>
            <person name="Ryu T."/>
            <person name="Ravasi T."/>
            <person name="Bayer T."/>
            <person name="Micklem G."/>
            <person name="Kim H."/>
            <person name="Bhak J."/>
            <person name="Lajeunesse T.C."/>
            <person name="Voolstra C.R."/>
        </authorList>
    </citation>
    <scope>NUCLEOTIDE SEQUENCE [LARGE SCALE GENOMIC DNA]</scope>
    <source>
        <strain evidence="3 4">CCMP2467</strain>
    </source>
</reference>
<evidence type="ECO:0000256" key="1">
    <source>
        <dbReference type="SAM" id="MobiDB-lite"/>
    </source>
</evidence>
<feature type="region of interest" description="Disordered" evidence="1">
    <location>
        <begin position="11"/>
        <end position="37"/>
    </location>
</feature>
<proteinExistence type="predicted"/>
<accession>A0A1Q9EJ25</accession>
<protein>
    <submittedName>
        <fullName evidence="3">Uncharacterized protein</fullName>
    </submittedName>
</protein>
<dbReference type="EMBL" id="LSRX01000138">
    <property type="protein sequence ID" value="OLQ07456.1"/>
    <property type="molecule type" value="Genomic_DNA"/>
</dbReference>
<keyword evidence="2" id="KW-0472">Membrane</keyword>
<feature type="transmembrane region" description="Helical" evidence="2">
    <location>
        <begin position="72"/>
        <end position="93"/>
    </location>
</feature>
<keyword evidence="4" id="KW-1185">Reference proteome</keyword>
<evidence type="ECO:0000256" key="2">
    <source>
        <dbReference type="SAM" id="Phobius"/>
    </source>
</evidence>
<organism evidence="3 4">
    <name type="scientific">Symbiodinium microadriaticum</name>
    <name type="common">Dinoflagellate</name>
    <name type="synonym">Zooxanthella microadriatica</name>
    <dbReference type="NCBI Taxonomy" id="2951"/>
    <lineage>
        <taxon>Eukaryota</taxon>
        <taxon>Sar</taxon>
        <taxon>Alveolata</taxon>
        <taxon>Dinophyceae</taxon>
        <taxon>Suessiales</taxon>
        <taxon>Symbiodiniaceae</taxon>
        <taxon>Symbiodinium</taxon>
    </lineage>
</organism>
<dbReference type="Proteomes" id="UP000186817">
    <property type="component" value="Unassembled WGS sequence"/>
</dbReference>
<feature type="compositionally biased region" description="Acidic residues" evidence="1">
    <location>
        <begin position="16"/>
        <end position="33"/>
    </location>
</feature>
<evidence type="ECO:0000313" key="4">
    <source>
        <dbReference type="Proteomes" id="UP000186817"/>
    </source>
</evidence>
<keyword evidence="2" id="KW-0812">Transmembrane</keyword>
<name>A0A1Q9EJ25_SYMMI</name>
<comment type="caution">
    <text evidence="3">The sequence shown here is derived from an EMBL/GenBank/DDBJ whole genome shotgun (WGS) entry which is preliminary data.</text>
</comment>
<evidence type="ECO:0000313" key="3">
    <source>
        <dbReference type="EMBL" id="OLQ07456.1"/>
    </source>
</evidence>
<gene>
    <name evidence="3" type="ORF">AK812_SmicGene9133</name>
</gene>
<sequence>MLCNLPAEVRDYANDDKDDEDDYDDDDDDDEHDDLAWLGPESDSVAKVDDDGYAVYAEHAVGIWKDAKMKEVAVMLLRLLLLAKMVMMMMMIMNCEAMKVLMHFPSEFCTNFGALIRHDIRRDK</sequence>
<dbReference type="AlphaFoldDB" id="A0A1Q9EJ25"/>